<dbReference type="InterPro" id="IPR001647">
    <property type="entry name" value="HTH_TetR"/>
</dbReference>
<sequence length="215" mass="23690">MASGHVNKHAARSADTRLRFIRTAQKLFAERGVDSVSLNEITLAAGQKNRNALQYHFGSRKGLIQAILDYHADAVEALRNRFLESAHLEQWRPAERVARTLVTPLGEYLKQNPEGVYYVRMLSQLAATSSPATNPGNDSQLNFRKVAALEPIVAEALSHLSQAEARQRLFLALSINFHSIADICSAFGSKPRQRNTMLDQVAGAIAAMLEAPART</sequence>
<dbReference type="Gene3D" id="1.10.357.10">
    <property type="entry name" value="Tetracycline Repressor, domain 2"/>
    <property type="match status" value="1"/>
</dbReference>
<name>A0A5P9NIL0_9GAMM</name>
<dbReference type="Pfam" id="PF00440">
    <property type="entry name" value="TetR_N"/>
    <property type="match status" value="1"/>
</dbReference>
<dbReference type="SUPFAM" id="SSF46689">
    <property type="entry name" value="Homeodomain-like"/>
    <property type="match status" value="1"/>
</dbReference>
<dbReference type="InterPro" id="IPR009057">
    <property type="entry name" value="Homeodomain-like_sf"/>
</dbReference>
<dbReference type="OrthoDB" id="2356263at2"/>
<dbReference type="AlphaFoldDB" id="A0A5P9NIL0"/>
<gene>
    <name evidence="3" type="ORF">EY643_08355</name>
</gene>
<dbReference type="EMBL" id="CP036422">
    <property type="protein sequence ID" value="QFU75663.1"/>
    <property type="molecule type" value="Genomic_DNA"/>
</dbReference>
<dbReference type="KEGG" id="halc:EY643_08355"/>
<evidence type="ECO:0000313" key="3">
    <source>
        <dbReference type="EMBL" id="QFU75663.1"/>
    </source>
</evidence>
<feature type="domain" description="HTH tetR-type" evidence="2">
    <location>
        <begin position="21"/>
        <end position="67"/>
    </location>
</feature>
<evidence type="ECO:0000259" key="2">
    <source>
        <dbReference type="Pfam" id="PF00440"/>
    </source>
</evidence>
<dbReference type="GO" id="GO:0003677">
    <property type="term" value="F:DNA binding"/>
    <property type="evidence" value="ECO:0007669"/>
    <property type="project" value="UniProtKB-KW"/>
</dbReference>
<protein>
    <submittedName>
        <fullName evidence="3">TetR/AcrR family transcriptional regulator</fullName>
    </submittedName>
</protein>
<keyword evidence="1" id="KW-0238">DNA-binding</keyword>
<proteinExistence type="predicted"/>
<evidence type="ECO:0000313" key="4">
    <source>
        <dbReference type="Proteomes" id="UP000326287"/>
    </source>
</evidence>
<accession>A0A5P9NIL0</accession>
<reference evidence="3 4" key="1">
    <citation type="submission" date="2019-02" db="EMBL/GenBank/DDBJ databases">
        <authorList>
            <person name="Li S.-H."/>
        </authorList>
    </citation>
    <scope>NUCLEOTIDE SEQUENCE [LARGE SCALE GENOMIC DNA]</scope>
    <source>
        <strain evidence="3 4">IMCC14385</strain>
    </source>
</reference>
<dbReference type="RefSeq" id="WP_152661770.1">
    <property type="nucleotide sequence ID" value="NZ_CP036422.1"/>
</dbReference>
<keyword evidence="4" id="KW-1185">Reference proteome</keyword>
<evidence type="ECO:0000256" key="1">
    <source>
        <dbReference type="ARBA" id="ARBA00023125"/>
    </source>
</evidence>
<dbReference type="Proteomes" id="UP000326287">
    <property type="component" value="Chromosome"/>
</dbReference>
<organism evidence="3 4">
    <name type="scientific">Halioglobus maricola</name>
    <dbReference type="NCBI Taxonomy" id="2601894"/>
    <lineage>
        <taxon>Bacteria</taxon>
        <taxon>Pseudomonadati</taxon>
        <taxon>Pseudomonadota</taxon>
        <taxon>Gammaproteobacteria</taxon>
        <taxon>Cellvibrionales</taxon>
        <taxon>Halieaceae</taxon>
        <taxon>Halioglobus</taxon>
    </lineage>
</organism>